<dbReference type="EMBL" id="JAPUFD010000012">
    <property type="protein sequence ID" value="MDI1490802.1"/>
    <property type="molecule type" value="Genomic_DNA"/>
</dbReference>
<dbReference type="Proteomes" id="UP001161017">
    <property type="component" value="Unassembled WGS sequence"/>
</dbReference>
<comment type="caution">
    <text evidence="2">The sequence shown here is derived from an EMBL/GenBank/DDBJ whole genome shotgun (WGS) entry which is preliminary data.</text>
</comment>
<accession>A0AA43TZZ8</accession>
<sequence>MLCMQLVQGQGSDISSNSSLAAQDGSKTVSQYMSIDRGLSSISISALPVYPVASSQPPIVLMDRTSHAYNQRQDPLRALQGLFLISSVVCAEPRSTRIRAQERVDTGLMTMLVMPVSGYPYLTWGTVCDAVRGMGEYVAKKNLWYKLSFVIVENVSAGEEARKYGTLLTETVGSGVGDGTEGDVTTAKRRGLGRKEE</sequence>
<dbReference type="AlphaFoldDB" id="A0AA43TZZ8"/>
<keyword evidence="3" id="KW-1185">Reference proteome</keyword>
<feature type="compositionally biased region" description="Basic residues" evidence="1">
    <location>
        <begin position="187"/>
        <end position="197"/>
    </location>
</feature>
<feature type="region of interest" description="Disordered" evidence="1">
    <location>
        <begin position="175"/>
        <end position="197"/>
    </location>
</feature>
<evidence type="ECO:0000313" key="2">
    <source>
        <dbReference type="EMBL" id="MDI1490802.1"/>
    </source>
</evidence>
<evidence type="ECO:0000313" key="3">
    <source>
        <dbReference type="Proteomes" id="UP001161017"/>
    </source>
</evidence>
<proteinExistence type="predicted"/>
<protein>
    <submittedName>
        <fullName evidence="2">Uncharacterized protein</fullName>
    </submittedName>
</protein>
<gene>
    <name evidence="2" type="ORF">OHK93_002006</name>
</gene>
<reference evidence="2" key="1">
    <citation type="journal article" date="2023" name="Genome Biol. Evol.">
        <title>First Whole Genome Sequence and Flow Cytometry Genome Size Data for the Lichen-Forming Fungus Ramalina farinacea (Ascomycota).</title>
        <authorList>
            <person name="Llewellyn T."/>
            <person name="Mian S."/>
            <person name="Hill R."/>
            <person name="Leitch I.J."/>
            <person name="Gaya E."/>
        </authorList>
    </citation>
    <scope>NUCLEOTIDE SEQUENCE</scope>
    <source>
        <strain evidence="2">LIQ254RAFAR</strain>
    </source>
</reference>
<organism evidence="2 3">
    <name type="scientific">Ramalina farinacea</name>
    <dbReference type="NCBI Taxonomy" id="258253"/>
    <lineage>
        <taxon>Eukaryota</taxon>
        <taxon>Fungi</taxon>
        <taxon>Dikarya</taxon>
        <taxon>Ascomycota</taxon>
        <taxon>Pezizomycotina</taxon>
        <taxon>Lecanoromycetes</taxon>
        <taxon>OSLEUM clade</taxon>
        <taxon>Lecanoromycetidae</taxon>
        <taxon>Lecanorales</taxon>
        <taxon>Lecanorineae</taxon>
        <taxon>Ramalinaceae</taxon>
        <taxon>Ramalina</taxon>
    </lineage>
</organism>
<name>A0AA43TZZ8_9LECA</name>
<evidence type="ECO:0000256" key="1">
    <source>
        <dbReference type="SAM" id="MobiDB-lite"/>
    </source>
</evidence>